<comment type="caution">
    <text evidence="1">The sequence shown here is derived from an EMBL/GenBank/DDBJ whole genome shotgun (WGS) entry which is preliminary data.</text>
</comment>
<dbReference type="EMBL" id="JANJQO010002332">
    <property type="protein sequence ID" value="KAJ2967316.1"/>
    <property type="molecule type" value="Genomic_DNA"/>
</dbReference>
<evidence type="ECO:0000313" key="1">
    <source>
        <dbReference type="EMBL" id="KAJ2967316.1"/>
    </source>
</evidence>
<dbReference type="Proteomes" id="UP001143910">
    <property type="component" value="Unassembled WGS sequence"/>
</dbReference>
<evidence type="ECO:0000313" key="2">
    <source>
        <dbReference type="Proteomes" id="UP001143910"/>
    </source>
</evidence>
<reference evidence="1" key="1">
    <citation type="submission" date="2022-08" db="EMBL/GenBank/DDBJ databases">
        <title>Genome Sequence of Lecanicillium fungicola.</title>
        <authorList>
            <person name="Buettner E."/>
        </authorList>
    </citation>
    <scope>NUCLEOTIDE SEQUENCE</scope>
    <source>
        <strain evidence="1">Babe33</strain>
    </source>
</reference>
<organism evidence="1 2">
    <name type="scientific">Zarea fungicola</name>
    <dbReference type="NCBI Taxonomy" id="93591"/>
    <lineage>
        <taxon>Eukaryota</taxon>
        <taxon>Fungi</taxon>
        <taxon>Dikarya</taxon>
        <taxon>Ascomycota</taxon>
        <taxon>Pezizomycotina</taxon>
        <taxon>Sordariomycetes</taxon>
        <taxon>Hypocreomycetidae</taxon>
        <taxon>Hypocreales</taxon>
        <taxon>Cordycipitaceae</taxon>
        <taxon>Zarea</taxon>
    </lineage>
</organism>
<name>A0ACC1MM21_9HYPO</name>
<keyword evidence="2" id="KW-1185">Reference proteome</keyword>
<gene>
    <name evidence="1" type="ORF">NQ176_g9719</name>
</gene>
<proteinExistence type="predicted"/>
<sequence length="105" mass="11442">MAQIEENPAILNQPETELVVCREIARLMTGYLGGSGSGAGDEEISDEDIGNIAIDSLMAIEIKDWVRGNMNLDVSMDQTSRSRTSGELASHTVERLKVKYGLIES</sequence>
<protein>
    <submittedName>
        <fullName evidence="1">Uncharacterized protein</fullName>
    </submittedName>
</protein>
<accession>A0ACC1MM21</accession>